<evidence type="ECO:0000259" key="2">
    <source>
        <dbReference type="Pfam" id="PF00248"/>
    </source>
</evidence>
<protein>
    <submittedName>
        <fullName evidence="3">Predicted oxidoreductase</fullName>
    </submittedName>
</protein>
<gene>
    <name evidence="3" type="ORF">SAMN06297468_2160</name>
</gene>
<dbReference type="EMBL" id="FXWG01000003">
    <property type="protein sequence ID" value="SMQ73341.1"/>
    <property type="molecule type" value="Genomic_DNA"/>
</dbReference>
<proteinExistence type="predicted"/>
<dbReference type="Gene3D" id="3.20.20.100">
    <property type="entry name" value="NADP-dependent oxidoreductase domain"/>
    <property type="match status" value="1"/>
</dbReference>
<dbReference type="InterPro" id="IPR036812">
    <property type="entry name" value="NAD(P)_OxRdtase_dom_sf"/>
</dbReference>
<dbReference type="InterPro" id="IPR020471">
    <property type="entry name" value="AKR"/>
</dbReference>
<reference evidence="4" key="1">
    <citation type="submission" date="2017-04" db="EMBL/GenBank/DDBJ databases">
        <authorList>
            <person name="Varghese N."/>
            <person name="Submissions S."/>
        </authorList>
    </citation>
    <scope>NUCLEOTIDE SEQUENCE [LARGE SCALE GENOMIC DNA]</scope>
</reference>
<feature type="domain" description="NADP-dependent oxidoreductase" evidence="2">
    <location>
        <begin position="16"/>
        <end position="303"/>
    </location>
</feature>
<dbReference type="OrthoDB" id="7181835at2"/>
<dbReference type="RefSeq" id="WP_086438095.1">
    <property type="nucleotide sequence ID" value="NZ_FXWG01000003.1"/>
</dbReference>
<keyword evidence="1" id="KW-0560">Oxidoreductase</keyword>
<dbReference type="SUPFAM" id="SSF51430">
    <property type="entry name" value="NAD(P)-linked oxidoreductase"/>
    <property type="match status" value="1"/>
</dbReference>
<dbReference type="PRINTS" id="PR00069">
    <property type="entry name" value="ALDKETRDTASE"/>
</dbReference>
<dbReference type="Proteomes" id="UP000194420">
    <property type="component" value="Unassembled WGS sequence"/>
</dbReference>
<dbReference type="PANTHER" id="PTHR43625">
    <property type="entry name" value="AFLATOXIN B1 ALDEHYDE REDUCTASE"/>
    <property type="match status" value="1"/>
</dbReference>
<evidence type="ECO:0000313" key="4">
    <source>
        <dbReference type="Proteomes" id="UP000194420"/>
    </source>
</evidence>
<dbReference type="AlphaFoldDB" id="A0A1Y6FIF1"/>
<keyword evidence="4" id="KW-1185">Reference proteome</keyword>
<dbReference type="PANTHER" id="PTHR43625:SF40">
    <property type="entry name" value="ALDO-KETO REDUCTASE YAKC [NADP(+)]"/>
    <property type="match status" value="1"/>
</dbReference>
<dbReference type="InterPro" id="IPR050791">
    <property type="entry name" value="Aldo-Keto_reductase"/>
</dbReference>
<dbReference type="Pfam" id="PF00248">
    <property type="entry name" value="Aldo_ket_red"/>
    <property type="match status" value="1"/>
</dbReference>
<dbReference type="GO" id="GO:0005737">
    <property type="term" value="C:cytoplasm"/>
    <property type="evidence" value="ECO:0007669"/>
    <property type="project" value="TreeGrafter"/>
</dbReference>
<dbReference type="GO" id="GO:0016491">
    <property type="term" value="F:oxidoreductase activity"/>
    <property type="evidence" value="ECO:0007669"/>
    <property type="project" value="UniProtKB-KW"/>
</dbReference>
<organism evidence="3 4">
    <name type="scientific">Altererythrobacter xiamenensis</name>
    <dbReference type="NCBI Taxonomy" id="1316679"/>
    <lineage>
        <taxon>Bacteria</taxon>
        <taxon>Pseudomonadati</taxon>
        <taxon>Pseudomonadota</taxon>
        <taxon>Alphaproteobacteria</taxon>
        <taxon>Sphingomonadales</taxon>
        <taxon>Erythrobacteraceae</taxon>
        <taxon>Altererythrobacter</taxon>
    </lineage>
</organism>
<evidence type="ECO:0000313" key="3">
    <source>
        <dbReference type="EMBL" id="SMQ73341.1"/>
    </source>
</evidence>
<name>A0A1Y6FIF1_9SPHN</name>
<sequence>MAIQNERTLAGRSVDPIGLGCMNLSWAYGDPPPHEDKVRLLNEALDLGYNHLDTANIYGLGKNEELLADAVMHRRDEFLLASKTGIVVDGKRRGIDCSPEAIAESLDASLARLKTDHIDLFYMHRLDRNTPIADSVGAMARAIEAGKIGAYGVSEWSSAHIREAHDVHPMAAVQTEMSLWTRNVELGVLETTRELGIALVPFSPVARGALGGELKDPQSLAEKDLRRSMPRFDGINWPENLAMIERFDDLAAEAGVEPAQLALAWVLAQGDHVHAIPGTTSIEHMRENFAASSLEIATDVLTRAGAIINEQTVKGHRYSEAMRQSIDTEDYPA</sequence>
<dbReference type="InterPro" id="IPR023210">
    <property type="entry name" value="NADP_OxRdtase_dom"/>
</dbReference>
<evidence type="ECO:0000256" key="1">
    <source>
        <dbReference type="ARBA" id="ARBA00023002"/>
    </source>
</evidence>
<accession>A0A1Y6FIF1</accession>